<evidence type="ECO:0000256" key="7">
    <source>
        <dbReference type="ARBA" id="ARBA00023125"/>
    </source>
</evidence>
<evidence type="ECO:0000256" key="3">
    <source>
        <dbReference type="ARBA" id="ARBA00022703"/>
    </source>
</evidence>
<dbReference type="SUPFAM" id="SSF49417">
    <property type="entry name" value="p53-like transcription factors"/>
    <property type="match status" value="1"/>
</dbReference>
<evidence type="ECO:0000256" key="2">
    <source>
        <dbReference type="ARBA" id="ARBA00006167"/>
    </source>
</evidence>
<evidence type="ECO:0000256" key="9">
    <source>
        <dbReference type="ARBA" id="ARBA00023163"/>
    </source>
</evidence>
<comment type="cofactor">
    <cofactor evidence="11">
        <name>Zn(2+)</name>
        <dbReference type="ChEBI" id="CHEBI:29105"/>
    </cofactor>
    <text evidence="11">Binds 1 zinc ion per subunit.</text>
</comment>
<feature type="site" description="Interaction with DNA" evidence="12">
    <location>
        <position position="126"/>
    </location>
</feature>
<dbReference type="InterPro" id="IPR012346">
    <property type="entry name" value="p53/RUNT-type_TF_DNA-bd_sf"/>
</dbReference>
<keyword evidence="9" id="KW-0804">Transcription</keyword>
<proteinExistence type="evidence at transcript level"/>
<evidence type="ECO:0000256" key="4">
    <source>
        <dbReference type="ARBA" id="ARBA00022723"/>
    </source>
</evidence>
<feature type="binding site" evidence="11">
    <location>
        <position position="185"/>
    </location>
    <ligand>
        <name>Zn(2+)</name>
        <dbReference type="ChEBI" id="CHEBI:29105"/>
    </ligand>
</feature>
<comment type="subcellular location">
    <subcellularLocation>
        <location evidence="1">Nucleus</location>
    </subcellularLocation>
</comment>
<evidence type="ECO:0000256" key="10">
    <source>
        <dbReference type="ARBA" id="ARBA00023242"/>
    </source>
</evidence>
<keyword evidence="4 11" id="KW-0479">Metal-binding</keyword>
<evidence type="ECO:0000256" key="5">
    <source>
        <dbReference type="ARBA" id="ARBA00022833"/>
    </source>
</evidence>
<gene>
    <name evidence="14" type="primary">TP73</name>
</gene>
<evidence type="ECO:0000313" key="14">
    <source>
        <dbReference type="EMBL" id="CDG72034.1"/>
    </source>
</evidence>
<evidence type="ECO:0000256" key="1">
    <source>
        <dbReference type="ARBA" id="ARBA00004123"/>
    </source>
</evidence>
<dbReference type="GO" id="GO:0046872">
    <property type="term" value="F:metal ion binding"/>
    <property type="evidence" value="ECO:0007669"/>
    <property type="project" value="UniProtKB-KW"/>
</dbReference>
<keyword evidence="3" id="KW-0053">Apoptosis</keyword>
<organism evidence="14">
    <name type="scientific">Hydra vulgaris</name>
    <name type="common">Hydra</name>
    <name type="synonym">Hydra attenuata</name>
    <dbReference type="NCBI Taxonomy" id="6087"/>
    <lineage>
        <taxon>Eukaryota</taxon>
        <taxon>Metazoa</taxon>
        <taxon>Cnidaria</taxon>
        <taxon>Hydrozoa</taxon>
        <taxon>Hydroidolina</taxon>
        <taxon>Anthoathecata</taxon>
        <taxon>Aplanulata</taxon>
        <taxon>Hydridae</taxon>
        <taxon>Hydra</taxon>
    </lineage>
</organism>
<dbReference type="PRINTS" id="PR00386">
    <property type="entry name" value="P53SUPPRESSR"/>
</dbReference>
<keyword evidence="6" id="KW-0805">Transcription regulation</keyword>
<dbReference type="OrthoDB" id="5915660at2759"/>
<protein>
    <submittedName>
        <fullName evidence="14">Tumor protein p73</fullName>
    </submittedName>
</protein>
<dbReference type="Pfam" id="PF00870">
    <property type="entry name" value="P53"/>
    <property type="match status" value="1"/>
</dbReference>
<keyword evidence="8" id="KW-0010">Activator</keyword>
<dbReference type="EMBL" id="HAAD01005802">
    <property type="protein sequence ID" value="CDG72034.1"/>
    <property type="molecule type" value="mRNA"/>
</dbReference>
<sequence>MFRSKEGTSEFKIVSQNLVPFLNGNCSFYGQEQSHYNQVYPFDYSNGCSININTNLVNTLQTLSSCGANTYARKTEQSLSSREAISYEPNLYLEMTNIDHLPDTTNFPGEFEFQLSLGPHTESAAKSADFTFSSILKKLYVQRASQCPFMFKTEKKPPSNSYVKILPVFKGTHVLSEPVRRCSNHAEVDDEGGPRYHFIRASNLQSCYNHSDDGRLFVTVPYNGPQVGAEYQIELLSFMCFNSCGHSSHSKRRIDVIFILECEGYVLGRQVIEVRVCACPGRDRTNEEFSSPNYILTKSCKSRRNSEKKRKSSSNDNNQDYTITDIEESLSFPQDKKVSDLEKKICSKSSLASEDKEKIRQLEDRQRRNNLRFEGIAENESESWNDSEIKIMNVLENNLNVNGVKIERAHRTGQRNTEKPRTIVIKLLDYKEKVKILKNANKLKGSGLFINEDYSVETAIIRKKIFEERKIHRNNGKYCTVIYDKLIVKDFKKSI</sequence>
<keyword evidence="5 11" id="KW-0862">Zinc</keyword>
<feature type="domain" description="p53 DNA-binding" evidence="13">
    <location>
        <begin position="105"/>
        <end position="288"/>
    </location>
</feature>
<dbReference type="GO" id="GO:0005634">
    <property type="term" value="C:nucleus"/>
    <property type="evidence" value="ECO:0007669"/>
    <property type="project" value="UniProtKB-SubCell"/>
</dbReference>
<dbReference type="Gene3D" id="2.60.40.720">
    <property type="match status" value="1"/>
</dbReference>
<feature type="binding site" evidence="11">
    <location>
        <position position="240"/>
    </location>
    <ligand>
        <name>Zn(2+)</name>
        <dbReference type="ChEBI" id="CHEBI:29105"/>
    </ligand>
</feature>
<dbReference type="PANTHER" id="PTHR11447:SF16">
    <property type="entry name" value="P53 PROTEIN LONG FORM VARIANT 1"/>
    <property type="match status" value="1"/>
</dbReference>
<dbReference type="InterPro" id="IPR011615">
    <property type="entry name" value="p53_DNA-bd"/>
</dbReference>
<dbReference type="PANTHER" id="PTHR11447">
    <property type="entry name" value="CELLULAR TUMOR ANTIGEN P53"/>
    <property type="match status" value="1"/>
</dbReference>
<keyword evidence="10" id="KW-0539">Nucleus</keyword>
<dbReference type="GO" id="GO:0000978">
    <property type="term" value="F:RNA polymerase II cis-regulatory region sequence-specific DNA binding"/>
    <property type="evidence" value="ECO:0007669"/>
    <property type="project" value="TreeGrafter"/>
</dbReference>
<feature type="binding site" evidence="11">
    <location>
        <position position="182"/>
    </location>
    <ligand>
        <name>Zn(2+)</name>
        <dbReference type="ChEBI" id="CHEBI:29105"/>
    </ligand>
</feature>
<accession>T2MIU9</accession>
<dbReference type="Gene3D" id="3.30.70.1820">
    <property type="entry name" value="L1 transposable element, RRM domain"/>
    <property type="match status" value="1"/>
</dbReference>
<dbReference type="InterPro" id="IPR002117">
    <property type="entry name" value="p53_tumour_suppressor"/>
</dbReference>
<dbReference type="AlphaFoldDB" id="T2MIU9"/>
<reference evidence="14" key="1">
    <citation type="journal article" date="2013" name="Genome Biol. Evol.">
        <title>Punctuated emergences of genetic and phenotypic innovations in eumetazoan, bilaterian, euteleostome, and hominidae ancestors.</title>
        <authorList>
            <person name="Wenger Y."/>
            <person name="Galliot B."/>
        </authorList>
    </citation>
    <scope>NUCLEOTIDE SEQUENCE</scope>
    <source>
        <tissue evidence="14">Whole animals</tissue>
    </source>
</reference>
<evidence type="ECO:0000259" key="13">
    <source>
        <dbReference type="Pfam" id="PF00870"/>
    </source>
</evidence>
<evidence type="ECO:0000256" key="8">
    <source>
        <dbReference type="ARBA" id="ARBA00023159"/>
    </source>
</evidence>
<dbReference type="GO" id="GO:0000981">
    <property type="term" value="F:DNA-binding transcription factor activity, RNA polymerase II-specific"/>
    <property type="evidence" value="ECO:0007669"/>
    <property type="project" value="TreeGrafter"/>
</dbReference>
<comment type="similarity">
    <text evidence="2">Belongs to the p53 family.</text>
</comment>
<dbReference type="CDD" id="cd08367">
    <property type="entry name" value="P53"/>
    <property type="match status" value="1"/>
</dbReference>
<evidence type="ECO:0000256" key="6">
    <source>
        <dbReference type="ARBA" id="ARBA00023015"/>
    </source>
</evidence>
<keyword evidence="7" id="KW-0238">DNA-binding</keyword>
<feature type="non-terminal residue" evidence="14">
    <location>
        <position position="1"/>
    </location>
</feature>
<evidence type="ECO:0000256" key="11">
    <source>
        <dbReference type="PIRSR" id="PIRSR602117-1"/>
    </source>
</evidence>
<dbReference type="GO" id="GO:0006915">
    <property type="term" value="P:apoptotic process"/>
    <property type="evidence" value="ECO:0007669"/>
    <property type="project" value="UniProtKB-KW"/>
</dbReference>
<dbReference type="InterPro" id="IPR008967">
    <property type="entry name" value="p53-like_TF_DNA-bd_sf"/>
</dbReference>
<evidence type="ECO:0000256" key="12">
    <source>
        <dbReference type="PIRSR" id="PIRSR602117-2"/>
    </source>
</evidence>
<feature type="binding site" evidence="11">
    <location>
        <position position="244"/>
    </location>
    <ligand>
        <name>Zn(2+)</name>
        <dbReference type="ChEBI" id="CHEBI:29105"/>
    </ligand>
</feature>
<name>T2MIU9_HYDVU</name>